<keyword evidence="1" id="KW-0147">Chitin-binding</keyword>
<dbReference type="Proteomes" id="UP001187531">
    <property type="component" value="Unassembled WGS sequence"/>
</dbReference>
<dbReference type="InterPro" id="IPR051940">
    <property type="entry name" value="Chitin_bind-dev_reg"/>
</dbReference>
<keyword evidence="5" id="KW-0325">Glycoprotein</keyword>
<dbReference type="GO" id="GO:0008061">
    <property type="term" value="F:chitin binding"/>
    <property type="evidence" value="ECO:0007669"/>
    <property type="project" value="UniProtKB-KW"/>
</dbReference>
<keyword evidence="3" id="KW-0677">Repeat</keyword>
<dbReference type="Pfam" id="PF01607">
    <property type="entry name" value="CBM_14"/>
    <property type="match status" value="1"/>
</dbReference>
<evidence type="ECO:0000313" key="7">
    <source>
        <dbReference type="EMBL" id="KAK2707860.1"/>
    </source>
</evidence>
<dbReference type="SMART" id="SM00494">
    <property type="entry name" value="ChtBD2"/>
    <property type="match status" value="1"/>
</dbReference>
<evidence type="ECO:0000259" key="6">
    <source>
        <dbReference type="PROSITE" id="PS50940"/>
    </source>
</evidence>
<dbReference type="InterPro" id="IPR036508">
    <property type="entry name" value="Chitin-bd_dom_sf"/>
</dbReference>
<dbReference type="Gene3D" id="2.170.140.10">
    <property type="entry name" value="Chitin binding domain"/>
    <property type="match status" value="1"/>
</dbReference>
<organism evidence="7 8">
    <name type="scientific">Artemia franciscana</name>
    <name type="common">Brine shrimp</name>
    <name type="synonym">Artemia sanfranciscana</name>
    <dbReference type="NCBI Taxonomy" id="6661"/>
    <lineage>
        <taxon>Eukaryota</taxon>
        <taxon>Metazoa</taxon>
        <taxon>Ecdysozoa</taxon>
        <taxon>Arthropoda</taxon>
        <taxon>Crustacea</taxon>
        <taxon>Branchiopoda</taxon>
        <taxon>Anostraca</taxon>
        <taxon>Artemiidae</taxon>
        <taxon>Artemia</taxon>
    </lineage>
</organism>
<dbReference type="PANTHER" id="PTHR23301">
    <property type="entry name" value="CHITIN BINDING PERITROPHIN-A"/>
    <property type="match status" value="1"/>
</dbReference>
<feature type="domain" description="Chitin-binding type-2" evidence="6">
    <location>
        <begin position="65"/>
        <end position="124"/>
    </location>
</feature>
<sequence length="129" mass="14191">MRFVKENFACGNNQNRSTTTEASAKSTLEEFAIAQNRGEYPASAVKNISKSSTTLVSTTSQLSQEAKCPEEDGPYAVHIPHDSNCTMFYKCFKGTPVLQLCPSGLWFNAILEVCDYPEQSGCVMKIFSS</sequence>
<proteinExistence type="predicted"/>
<dbReference type="GO" id="GO:0005576">
    <property type="term" value="C:extracellular region"/>
    <property type="evidence" value="ECO:0007669"/>
    <property type="project" value="InterPro"/>
</dbReference>
<evidence type="ECO:0000256" key="3">
    <source>
        <dbReference type="ARBA" id="ARBA00022737"/>
    </source>
</evidence>
<dbReference type="PANTHER" id="PTHR23301:SF0">
    <property type="entry name" value="CHITIN-BINDING TYPE-2 DOMAIN-CONTAINING PROTEIN-RELATED"/>
    <property type="match status" value="1"/>
</dbReference>
<dbReference type="EMBL" id="JAVRJZ010000019">
    <property type="protein sequence ID" value="KAK2707860.1"/>
    <property type="molecule type" value="Genomic_DNA"/>
</dbReference>
<dbReference type="PROSITE" id="PS50940">
    <property type="entry name" value="CHIT_BIND_II"/>
    <property type="match status" value="1"/>
</dbReference>
<evidence type="ECO:0000256" key="5">
    <source>
        <dbReference type="ARBA" id="ARBA00023180"/>
    </source>
</evidence>
<protein>
    <recommendedName>
        <fullName evidence="6">Chitin-binding type-2 domain-containing protein</fullName>
    </recommendedName>
</protein>
<keyword evidence="8" id="KW-1185">Reference proteome</keyword>
<evidence type="ECO:0000256" key="2">
    <source>
        <dbReference type="ARBA" id="ARBA00022729"/>
    </source>
</evidence>
<dbReference type="SUPFAM" id="SSF57625">
    <property type="entry name" value="Invertebrate chitin-binding proteins"/>
    <property type="match status" value="1"/>
</dbReference>
<name>A0AA88H9D2_ARTSF</name>
<keyword evidence="4" id="KW-1015">Disulfide bond</keyword>
<keyword evidence="2" id="KW-0732">Signal</keyword>
<reference evidence="7" key="1">
    <citation type="submission" date="2023-07" db="EMBL/GenBank/DDBJ databases">
        <title>Chromosome-level genome assembly of Artemia franciscana.</title>
        <authorList>
            <person name="Jo E."/>
        </authorList>
    </citation>
    <scope>NUCLEOTIDE SEQUENCE</scope>
    <source>
        <tissue evidence="7">Whole body</tissue>
    </source>
</reference>
<accession>A0AA88H9D2</accession>
<gene>
    <name evidence="7" type="ORF">QYM36_015515</name>
</gene>
<dbReference type="AlphaFoldDB" id="A0AA88H9D2"/>
<evidence type="ECO:0000313" key="8">
    <source>
        <dbReference type="Proteomes" id="UP001187531"/>
    </source>
</evidence>
<comment type="caution">
    <text evidence="7">The sequence shown here is derived from an EMBL/GenBank/DDBJ whole genome shotgun (WGS) entry which is preliminary data.</text>
</comment>
<evidence type="ECO:0000256" key="4">
    <source>
        <dbReference type="ARBA" id="ARBA00023157"/>
    </source>
</evidence>
<dbReference type="InterPro" id="IPR002557">
    <property type="entry name" value="Chitin-bd_dom"/>
</dbReference>
<evidence type="ECO:0000256" key="1">
    <source>
        <dbReference type="ARBA" id="ARBA00022669"/>
    </source>
</evidence>